<feature type="transmembrane region" description="Helical" evidence="3">
    <location>
        <begin position="608"/>
        <end position="630"/>
    </location>
</feature>
<feature type="transmembrane region" description="Helical" evidence="3">
    <location>
        <begin position="509"/>
        <end position="532"/>
    </location>
</feature>
<evidence type="ECO:0000313" key="6">
    <source>
        <dbReference type="Proteomes" id="UP000808906"/>
    </source>
</evidence>
<proteinExistence type="predicted"/>
<evidence type="ECO:0000256" key="1">
    <source>
        <dbReference type="SAM" id="Coils"/>
    </source>
</evidence>
<comment type="caution">
    <text evidence="5">The sequence shown here is derived from an EMBL/GenBank/DDBJ whole genome shotgun (WGS) entry which is preliminary data.</text>
</comment>
<dbReference type="Pfam" id="PF10145">
    <property type="entry name" value="PhageMin_Tail"/>
    <property type="match status" value="1"/>
</dbReference>
<evidence type="ECO:0000256" key="2">
    <source>
        <dbReference type="SAM" id="MobiDB-lite"/>
    </source>
</evidence>
<dbReference type="Proteomes" id="UP000808906">
    <property type="component" value="Unassembled WGS sequence"/>
</dbReference>
<evidence type="ECO:0000256" key="3">
    <source>
        <dbReference type="SAM" id="Phobius"/>
    </source>
</evidence>
<keyword evidence="3" id="KW-1133">Transmembrane helix</keyword>
<keyword evidence="3" id="KW-0472">Membrane</keyword>
<feature type="transmembrane region" description="Helical" evidence="3">
    <location>
        <begin position="568"/>
        <end position="587"/>
    </location>
</feature>
<gene>
    <name evidence="5" type="ORF">GS441_21990</name>
</gene>
<feature type="transmembrane region" description="Helical" evidence="3">
    <location>
        <begin position="636"/>
        <end position="658"/>
    </location>
</feature>
<name>A0A9Q2SBL8_RHOHA</name>
<feature type="domain" description="Phage tail tape measure protein" evidence="4">
    <location>
        <begin position="224"/>
        <end position="420"/>
    </location>
</feature>
<feature type="transmembrane region" description="Helical" evidence="3">
    <location>
        <begin position="695"/>
        <end position="716"/>
    </location>
</feature>
<reference evidence="5" key="1">
    <citation type="submission" date="2019-11" db="EMBL/GenBank/DDBJ databases">
        <title>Spread of Macrolides and rifampicin resistant Rhodococcus equi in clinical isolates in the USA.</title>
        <authorList>
            <person name="Alvarez-Narvaez S."/>
            <person name="Huber L."/>
            <person name="Cohen N.D."/>
            <person name="Slovis N."/>
            <person name="Greiter M."/>
            <person name="Giguere S."/>
            <person name="Hart K."/>
        </authorList>
    </citation>
    <scope>NUCLEOTIDE SEQUENCE</scope>
    <source>
        <strain evidence="5">Lh_17</strain>
    </source>
</reference>
<dbReference type="InterPro" id="IPR010090">
    <property type="entry name" value="Phage_tape_meas"/>
</dbReference>
<feature type="region of interest" description="Disordered" evidence="2">
    <location>
        <begin position="1091"/>
        <end position="1142"/>
    </location>
</feature>
<keyword evidence="1" id="KW-0175">Coiled coil</keyword>
<evidence type="ECO:0000313" key="5">
    <source>
        <dbReference type="EMBL" id="MBM4567991.1"/>
    </source>
</evidence>
<feature type="coiled-coil region" evidence="1">
    <location>
        <begin position="70"/>
        <end position="139"/>
    </location>
</feature>
<feature type="transmembrane region" description="Helical" evidence="3">
    <location>
        <begin position="670"/>
        <end position="689"/>
    </location>
</feature>
<accession>A0A9Q2SBL8</accession>
<evidence type="ECO:0000259" key="4">
    <source>
        <dbReference type="Pfam" id="PF10145"/>
    </source>
</evidence>
<organism evidence="5 6">
    <name type="scientific">Rhodococcus hoagii</name>
    <name type="common">Corynebacterium equii</name>
    <dbReference type="NCBI Taxonomy" id="43767"/>
    <lineage>
        <taxon>Bacteria</taxon>
        <taxon>Bacillati</taxon>
        <taxon>Actinomycetota</taxon>
        <taxon>Actinomycetes</taxon>
        <taxon>Mycobacteriales</taxon>
        <taxon>Nocardiaceae</taxon>
        <taxon>Prescottella</taxon>
    </lineage>
</organism>
<keyword evidence="3" id="KW-0812">Transmembrane</keyword>
<protein>
    <recommendedName>
        <fullName evidence="4">Phage tail tape measure protein domain-containing protein</fullName>
    </recommendedName>
</protein>
<sequence>METIGWAALQVIPTMQGVEGSVSGQLVGPMRTAGKRAGQAAGDGIAAGIAGAKAAVEKATSDLSKSQDKVADAAGKRRVAEAALVELQEKGITSGARHTRAVEALESAKRKEAAASKVAEQATKNLADAEERAAKAAEGGADDVSRFAGSFDGFGDKIKGGVSDLGKFTAAAAGIGSAIGLGMAAMDNMDIESKLAAQLGATGDLAAEYGDRAGALYRSGVAGSMEEAAQAVGLVANSFRTAGFEGEASMDQIASNAMTFANVFDQDVSASVQTASQLIQNGLAKDSTEAFDLLTRSFQTVPAAMRDELPEIIQEYGTNFRALGFDGEESFNLLVAAAEQGKFALDKTGDALKEFTIRATDGSKSTAEAYKFLGEDAEAMATSVAAGGESAQLALQYTAQKLLDIEDPAVMAQQAIALFGTPLEDLSVDQIPAFLKTLTGAEDAMSGFAGSTQQMSDTVNSGPNHAMTVLKNTIQSTITDGIGAAAQFLIENADLWAQIGSVVTDIGSVALPVVWGAMQIGIGILGDVANAIGGVVGWFREHEVVAGILVGVITIGLLPALVSMTVGFATSAAGAVASGATLTAVWVSTQASAVASAAAQVAAQYRTVAGWVASSAAAVANGAIMVGQWIAAGATATAQAAIAAGAWVASSARTIGALALQGAAFIAHRAVMIAGAVATGAATAAQWAFNLALSANPITLIIIAVTALVAGLIWFFTQTEIGKKIITAAWDAILTGWNWMYDKVSAGIDAFGAALGWIGQKAGEAKDWVVQKFNDLVGFVTGLPGRISSAASGLWDGIINAFRSALNWIIQKWNNFRLSWEFTVPVINKKVSLSLDTPDLPLFRDGGVIAGRTEDGQLWGPGTGRSDSIVGIDAFGVPVVRVADGEGIVREDVMRQGGAAVVAALNAGWVPPAGFLHALMNGDFQSNPFGIEEDSRLVAGAFGLRSLAIDGDYTPNMFEAFGVEEDHPVISGLLSLRDAMSRLPKFAEGGVIGSLTSLASEHFPALQVTDTVRPGANDYHGAGKAVDFSNGSGNTDEQLGFANFLADNYQGQLLELIYDDPRFDRQIKNGEIVPRTYYANAGDHTHHVHAAADEPLGPPAPPAPEHIQVGSGPSGAVPSWGPDVGAPSATSTSTPTTELQQTFSARDRWKSMFTDIAGVWSDASIEILGVGEYLDLADRYTIKADSTAGMSSPSSIQSSPQSAVGADQLATVTEGLIDPNAPVQTGPGDRTGAELYAYEIARAASEMGLGEAAAVIGEATALVEVGDPLKMYANSKLPASLALPHDAVGNDGTSTGLFQQQDYPEWGTLEQRMNPFESARMFFEHLTEFDWKSMDPGAAAQKVQRSAFPGRYSQMMTRGQQLVDETGLFDTGGWMMPGQLGFNGLNEPEPVLLPRHWDIAEANIDKVDELVGAGASGGPRVQINNNQQITIADQASWQRDQAMRQSIALMRFGGGRA</sequence>
<feature type="transmembrane region" description="Helical" evidence="3">
    <location>
        <begin position="544"/>
        <end position="562"/>
    </location>
</feature>
<feature type="compositionally biased region" description="Low complexity" evidence="2">
    <location>
        <begin position="1126"/>
        <end position="1137"/>
    </location>
</feature>
<dbReference type="EMBL" id="WUXR01000017">
    <property type="protein sequence ID" value="MBM4567991.1"/>
    <property type="molecule type" value="Genomic_DNA"/>
</dbReference>